<gene>
    <name evidence="2" type="ORF">ACFS6H_12610</name>
</gene>
<dbReference type="SUPFAM" id="SSF74653">
    <property type="entry name" value="TolA/TonB C-terminal domain"/>
    <property type="match status" value="1"/>
</dbReference>
<keyword evidence="1" id="KW-0732">Signal</keyword>
<sequence>MRLLFITALLTLSIASLGQQQQILNGNFEPTDGNDSRYLAITEKKDGKWHRVLYLLHQTTVAMQGWYLDEKCTIADSLQIWYHDNKAVSSIKEYRNGVMNGTTLEFHDNGMMKDSVTYENGRRKGISLGWDKDGYINDSTSFDGQGNGVQMHMYSGGEGKVYSAGRWIQDTLKNGPWNYYHKNGTVMAKEMYKNGKLETCKCFTETGEPIADELCIEKEAEFKGGQEGWAAFLRKNLDANVPVRKGAPVGYHRAMALFVVGADGSISDIKILHDPGFGMGAEFIRILKKSPKWVPAQQYGRNVKAYRKQPLTFVVQ</sequence>
<keyword evidence="3" id="KW-1185">Reference proteome</keyword>
<evidence type="ECO:0000313" key="2">
    <source>
        <dbReference type="EMBL" id="MFD2920560.1"/>
    </source>
</evidence>
<evidence type="ECO:0000313" key="3">
    <source>
        <dbReference type="Proteomes" id="UP001597511"/>
    </source>
</evidence>
<accession>A0ABW6A7X2</accession>
<reference evidence="3" key="1">
    <citation type="journal article" date="2019" name="Int. J. Syst. Evol. Microbiol.">
        <title>The Global Catalogue of Microorganisms (GCM) 10K type strain sequencing project: providing services to taxonomists for standard genome sequencing and annotation.</title>
        <authorList>
            <consortium name="The Broad Institute Genomics Platform"/>
            <consortium name="The Broad Institute Genome Sequencing Center for Infectious Disease"/>
            <person name="Wu L."/>
            <person name="Ma J."/>
        </authorList>
    </citation>
    <scope>NUCLEOTIDE SEQUENCE [LARGE SCALE GENOMIC DNA]</scope>
    <source>
        <strain evidence="3">KCTC 23299</strain>
    </source>
</reference>
<dbReference type="InterPro" id="IPR011652">
    <property type="entry name" value="MORN_2"/>
</dbReference>
<dbReference type="Pfam" id="PF07661">
    <property type="entry name" value="MORN_2"/>
    <property type="match status" value="2"/>
</dbReference>
<protein>
    <recommendedName>
        <fullName evidence="4">Antitoxin component YwqK of the YwqJK toxin-antitoxin module</fullName>
    </recommendedName>
</protein>
<name>A0ABW6A7X2_9BACT</name>
<organism evidence="2 3">
    <name type="scientific">Terrimonas rubra</name>
    <dbReference type="NCBI Taxonomy" id="1035890"/>
    <lineage>
        <taxon>Bacteria</taxon>
        <taxon>Pseudomonadati</taxon>
        <taxon>Bacteroidota</taxon>
        <taxon>Chitinophagia</taxon>
        <taxon>Chitinophagales</taxon>
        <taxon>Chitinophagaceae</taxon>
        <taxon>Terrimonas</taxon>
    </lineage>
</organism>
<dbReference type="SUPFAM" id="SSF82185">
    <property type="entry name" value="Histone H3 K4-specific methyltransferase SET7/9 N-terminal domain"/>
    <property type="match status" value="1"/>
</dbReference>
<dbReference type="Gene3D" id="2.20.110.10">
    <property type="entry name" value="Histone H3 K4-specific methyltransferase SET7/9 N-terminal domain"/>
    <property type="match status" value="2"/>
</dbReference>
<comment type="caution">
    <text evidence="2">The sequence shown here is derived from an EMBL/GenBank/DDBJ whole genome shotgun (WGS) entry which is preliminary data.</text>
</comment>
<dbReference type="Gene3D" id="3.30.1150.10">
    <property type="match status" value="1"/>
</dbReference>
<feature type="signal peptide" evidence="1">
    <location>
        <begin position="1"/>
        <end position="18"/>
    </location>
</feature>
<proteinExistence type="predicted"/>
<feature type="chain" id="PRO_5045537401" description="Antitoxin component YwqK of the YwqJK toxin-antitoxin module" evidence="1">
    <location>
        <begin position="19"/>
        <end position="316"/>
    </location>
</feature>
<dbReference type="EMBL" id="JBHUOZ010000003">
    <property type="protein sequence ID" value="MFD2920560.1"/>
    <property type="molecule type" value="Genomic_DNA"/>
</dbReference>
<evidence type="ECO:0000256" key="1">
    <source>
        <dbReference type="SAM" id="SignalP"/>
    </source>
</evidence>
<dbReference type="Proteomes" id="UP001597511">
    <property type="component" value="Unassembled WGS sequence"/>
</dbReference>
<dbReference type="RefSeq" id="WP_386099148.1">
    <property type="nucleotide sequence ID" value="NZ_JBHUOZ010000003.1"/>
</dbReference>
<evidence type="ECO:0008006" key="4">
    <source>
        <dbReference type="Google" id="ProtNLM"/>
    </source>
</evidence>